<sequence>MFQDFVQLFLRCHPVCWSSSGIVERVAFRLPRPFAAARIASFHAPRGYRARAARHAMNSLFLQGPPSRREFCRAEFNLSPTMFFSLVIATSHSLCNLQPPVSRATLALRDCRALLPCF</sequence>
<dbReference type="Proteomes" id="UP001302602">
    <property type="component" value="Unassembled WGS sequence"/>
</dbReference>
<comment type="caution">
    <text evidence="1">The sequence shown here is derived from an EMBL/GenBank/DDBJ whole genome shotgun (WGS) entry which is preliminary data.</text>
</comment>
<dbReference type="GeneID" id="87822494"/>
<protein>
    <submittedName>
        <fullName evidence="1">Uncharacterized protein</fullName>
    </submittedName>
</protein>
<dbReference type="EMBL" id="MU853232">
    <property type="protein sequence ID" value="KAK4121951.1"/>
    <property type="molecule type" value="Genomic_DNA"/>
</dbReference>
<proteinExistence type="predicted"/>
<organism evidence="1 2">
    <name type="scientific">Parathielavia appendiculata</name>
    <dbReference type="NCBI Taxonomy" id="2587402"/>
    <lineage>
        <taxon>Eukaryota</taxon>
        <taxon>Fungi</taxon>
        <taxon>Dikarya</taxon>
        <taxon>Ascomycota</taxon>
        <taxon>Pezizomycotina</taxon>
        <taxon>Sordariomycetes</taxon>
        <taxon>Sordariomycetidae</taxon>
        <taxon>Sordariales</taxon>
        <taxon>Chaetomiaceae</taxon>
        <taxon>Parathielavia</taxon>
    </lineage>
</organism>
<dbReference type="AlphaFoldDB" id="A0AAN6TY30"/>
<evidence type="ECO:0000313" key="2">
    <source>
        <dbReference type="Proteomes" id="UP001302602"/>
    </source>
</evidence>
<name>A0AAN6TY30_9PEZI</name>
<evidence type="ECO:0000313" key="1">
    <source>
        <dbReference type="EMBL" id="KAK4121951.1"/>
    </source>
</evidence>
<gene>
    <name evidence="1" type="ORF">N657DRAFT_102003</name>
</gene>
<reference evidence="1" key="2">
    <citation type="submission" date="2023-05" db="EMBL/GenBank/DDBJ databases">
        <authorList>
            <consortium name="Lawrence Berkeley National Laboratory"/>
            <person name="Steindorff A."/>
            <person name="Hensen N."/>
            <person name="Bonometti L."/>
            <person name="Westerberg I."/>
            <person name="Brannstrom I.O."/>
            <person name="Guillou S."/>
            <person name="Cros-Aarteil S."/>
            <person name="Calhoun S."/>
            <person name="Haridas S."/>
            <person name="Kuo A."/>
            <person name="Mondo S."/>
            <person name="Pangilinan J."/>
            <person name="Riley R."/>
            <person name="Labutti K."/>
            <person name="Andreopoulos B."/>
            <person name="Lipzen A."/>
            <person name="Chen C."/>
            <person name="Yanf M."/>
            <person name="Daum C."/>
            <person name="Ng V."/>
            <person name="Clum A."/>
            <person name="Ohm R."/>
            <person name="Martin F."/>
            <person name="Silar P."/>
            <person name="Natvig D."/>
            <person name="Lalanne C."/>
            <person name="Gautier V."/>
            <person name="Ament-Velasquez S.L."/>
            <person name="Kruys A."/>
            <person name="Hutchinson M.I."/>
            <person name="Powell A.J."/>
            <person name="Barry K."/>
            <person name="Miller A.N."/>
            <person name="Grigoriev I.V."/>
            <person name="Debuchy R."/>
            <person name="Gladieux P."/>
            <person name="Thoren M.H."/>
            <person name="Johannesson H."/>
        </authorList>
    </citation>
    <scope>NUCLEOTIDE SEQUENCE</scope>
    <source>
        <strain evidence="1">CBS 731.68</strain>
    </source>
</reference>
<accession>A0AAN6TY30</accession>
<reference evidence="1" key="1">
    <citation type="journal article" date="2023" name="Mol. Phylogenet. Evol.">
        <title>Genome-scale phylogeny and comparative genomics of the fungal order Sordariales.</title>
        <authorList>
            <person name="Hensen N."/>
            <person name="Bonometti L."/>
            <person name="Westerberg I."/>
            <person name="Brannstrom I.O."/>
            <person name="Guillou S."/>
            <person name="Cros-Aarteil S."/>
            <person name="Calhoun S."/>
            <person name="Haridas S."/>
            <person name="Kuo A."/>
            <person name="Mondo S."/>
            <person name="Pangilinan J."/>
            <person name="Riley R."/>
            <person name="LaButti K."/>
            <person name="Andreopoulos B."/>
            <person name="Lipzen A."/>
            <person name="Chen C."/>
            <person name="Yan M."/>
            <person name="Daum C."/>
            <person name="Ng V."/>
            <person name="Clum A."/>
            <person name="Steindorff A."/>
            <person name="Ohm R.A."/>
            <person name="Martin F."/>
            <person name="Silar P."/>
            <person name="Natvig D.O."/>
            <person name="Lalanne C."/>
            <person name="Gautier V."/>
            <person name="Ament-Velasquez S.L."/>
            <person name="Kruys A."/>
            <person name="Hutchinson M.I."/>
            <person name="Powell A.J."/>
            <person name="Barry K."/>
            <person name="Miller A.N."/>
            <person name="Grigoriev I.V."/>
            <person name="Debuchy R."/>
            <person name="Gladieux P."/>
            <person name="Hiltunen Thoren M."/>
            <person name="Johannesson H."/>
        </authorList>
    </citation>
    <scope>NUCLEOTIDE SEQUENCE</scope>
    <source>
        <strain evidence="1">CBS 731.68</strain>
    </source>
</reference>
<keyword evidence="2" id="KW-1185">Reference proteome</keyword>
<dbReference type="RefSeq" id="XP_062645722.1">
    <property type="nucleotide sequence ID" value="XM_062785728.1"/>
</dbReference>